<evidence type="ECO:0000313" key="1">
    <source>
        <dbReference type="EMBL" id="SOQ56253.1"/>
    </source>
</evidence>
<reference evidence="1" key="1">
    <citation type="submission" date="2016-07" db="EMBL/GenBank/DDBJ databases">
        <authorList>
            <person name="Bretaudeau A."/>
        </authorList>
    </citation>
    <scope>NUCLEOTIDE SEQUENCE</scope>
    <source>
        <strain evidence="1">Rice</strain>
        <tissue evidence="1">Whole body</tissue>
    </source>
</reference>
<proteinExistence type="predicted"/>
<dbReference type="EMBL" id="ODYU01010875">
    <property type="protein sequence ID" value="SOQ56253.1"/>
    <property type="molecule type" value="Genomic_DNA"/>
</dbReference>
<accession>A0A2H1WT73</accession>
<organism evidence="1">
    <name type="scientific">Spodoptera frugiperda</name>
    <name type="common">Fall armyworm</name>
    <dbReference type="NCBI Taxonomy" id="7108"/>
    <lineage>
        <taxon>Eukaryota</taxon>
        <taxon>Metazoa</taxon>
        <taxon>Ecdysozoa</taxon>
        <taxon>Arthropoda</taxon>
        <taxon>Hexapoda</taxon>
        <taxon>Insecta</taxon>
        <taxon>Pterygota</taxon>
        <taxon>Neoptera</taxon>
        <taxon>Endopterygota</taxon>
        <taxon>Lepidoptera</taxon>
        <taxon>Glossata</taxon>
        <taxon>Ditrysia</taxon>
        <taxon>Noctuoidea</taxon>
        <taxon>Noctuidae</taxon>
        <taxon>Amphipyrinae</taxon>
        <taxon>Spodoptera</taxon>
    </lineage>
</organism>
<sequence>MKKKFGTIFLRGVNHPITSPALGEAGGCIRLLLTKNHPIPSPALSRSHDVMRHVEGDGLQEQHERHPLVVGVVQGLVRLHHGPHAGVRQEPALQETLVVMPDLDGTKGDQNNDTG</sequence>
<gene>
    <name evidence="1" type="ORF">SFRICE_014580</name>
</gene>
<name>A0A2H1WT73_SPOFR</name>
<protein>
    <submittedName>
        <fullName evidence="1">SFRICE_014580</fullName>
    </submittedName>
</protein>
<dbReference type="AlphaFoldDB" id="A0A2H1WT73"/>